<keyword evidence="2" id="KW-0378">Hydrolase</keyword>
<reference evidence="2 3" key="1">
    <citation type="journal article" date="2024" name="Appl. Environ. Microbiol.">
        <title>Pontiella agarivorans sp. nov., a novel marine anaerobic bacterium capable of degrading macroalgal polysaccharides and fixing nitrogen.</title>
        <authorList>
            <person name="Liu N."/>
            <person name="Kivenson V."/>
            <person name="Peng X."/>
            <person name="Cui Z."/>
            <person name="Lankiewicz T.S."/>
            <person name="Gosselin K.M."/>
            <person name="English C.J."/>
            <person name="Blair E.M."/>
            <person name="O'Malley M.A."/>
            <person name="Valentine D.L."/>
        </authorList>
    </citation>
    <scope>NUCLEOTIDE SEQUENCE [LARGE SCALE GENOMIC DNA]</scope>
    <source>
        <strain evidence="2 3">NLcol2</strain>
    </source>
</reference>
<accession>A0ABU5MXJ4</accession>
<dbReference type="EC" id="3.5.1.-" evidence="2"/>
<protein>
    <submittedName>
        <fullName evidence="2">D-aminoacylase</fullName>
        <ecNumber evidence="2">3.5.1.-</ecNumber>
    </submittedName>
</protein>
<evidence type="ECO:0000313" key="3">
    <source>
        <dbReference type="Proteomes" id="UP001290861"/>
    </source>
</evidence>
<keyword evidence="3" id="KW-1185">Reference proteome</keyword>
<dbReference type="SUPFAM" id="SSF51338">
    <property type="entry name" value="Composite domain of metallo-dependent hydrolases"/>
    <property type="match status" value="1"/>
</dbReference>
<dbReference type="CDD" id="cd01297">
    <property type="entry name" value="D-aminoacylase"/>
    <property type="match status" value="1"/>
</dbReference>
<dbReference type="InterPro" id="IPR050378">
    <property type="entry name" value="Metallo-dep_Hydrolases_sf"/>
</dbReference>
<dbReference type="Gene3D" id="2.30.40.10">
    <property type="entry name" value="Urease, subunit C, domain 1"/>
    <property type="match status" value="1"/>
</dbReference>
<dbReference type="Proteomes" id="UP001290861">
    <property type="component" value="Unassembled WGS sequence"/>
</dbReference>
<dbReference type="InterPro" id="IPR023100">
    <property type="entry name" value="D-aminoacylase_insert_dom_sf"/>
</dbReference>
<comment type="caution">
    <text evidence="2">The sequence shown here is derived from an EMBL/GenBank/DDBJ whole genome shotgun (WGS) entry which is preliminary data.</text>
</comment>
<dbReference type="Gene3D" id="3.30.1490.130">
    <property type="entry name" value="D-aminoacylase. Domain 3"/>
    <property type="match status" value="1"/>
</dbReference>
<dbReference type="PANTHER" id="PTHR11647">
    <property type="entry name" value="HYDRANTOINASE/DIHYDROPYRIMIDINASE FAMILY MEMBER"/>
    <property type="match status" value="1"/>
</dbReference>
<evidence type="ECO:0000259" key="1">
    <source>
        <dbReference type="Pfam" id="PF07969"/>
    </source>
</evidence>
<dbReference type="GO" id="GO:0016787">
    <property type="term" value="F:hydrolase activity"/>
    <property type="evidence" value="ECO:0007669"/>
    <property type="project" value="UniProtKB-KW"/>
</dbReference>
<dbReference type="SUPFAM" id="SSF51556">
    <property type="entry name" value="Metallo-dependent hydrolases"/>
    <property type="match status" value="1"/>
</dbReference>
<organism evidence="2 3">
    <name type="scientific">Pontiella agarivorans</name>
    <dbReference type="NCBI Taxonomy" id="3038953"/>
    <lineage>
        <taxon>Bacteria</taxon>
        <taxon>Pseudomonadati</taxon>
        <taxon>Kiritimatiellota</taxon>
        <taxon>Kiritimatiellia</taxon>
        <taxon>Kiritimatiellales</taxon>
        <taxon>Pontiellaceae</taxon>
        <taxon>Pontiella</taxon>
    </lineage>
</organism>
<dbReference type="PANTHER" id="PTHR11647:SF1">
    <property type="entry name" value="COLLAPSIN RESPONSE MEDIATOR PROTEIN"/>
    <property type="match status" value="1"/>
</dbReference>
<dbReference type="EMBL" id="JARVCO010000010">
    <property type="protein sequence ID" value="MDZ8118945.1"/>
    <property type="molecule type" value="Genomic_DNA"/>
</dbReference>
<sequence>MGMNFDVKIINGTVYDGSLNNPKHCDIGINKNTITKMGELSAATAEKTIDATDLAICPGFIDTHSHSDTYLLLEPSAASKVYQGITTEICGNCGASAAPLNGGYKMPSDWLDKDYSSLNSFHTFEGVKSFIPWKTVAEYRKLYDTIKPAINAALLVGHNTLHAGICGYEPRAATPEELNAMFRTLETALDDGAIGLSSGLAYPPGSAVPREEIIELCKIVAKKGGLYTTHMRSESNNLLEAIDESFDIAERSGARLQISHLKASGSENWNKIDTAFAKIRAAQQHMEIGSDRYPYTAGCTDLDIVLPLWATYGGRDAILERLRNSDSREKIRAELMDKPDDHWDNVMIGSTKFEPYKGKYLLEVAEDLKRSPVDALLYLIDEDDLKTGGIFFSMSEENLWRVLAEPYVSIGSDGSMRAPWGPLSHDHPHPRAYGSHTKFLRAALDGKTVPLPEAIHKMTALPAKQFNLKKRGLLKEGYAADILVFDPARIKEETTYADPHRLSAGMVHVFTNGVHCLENGKDTALRGGQFLDG</sequence>
<proteinExistence type="predicted"/>
<dbReference type="InterPro" id="IPR011059">
    <property type="entry name" value="Metal-dep_hydrolase_composite"/>
</dbReference>
<feature type="domain" description="Amidohydrolase 3" evidence="1">
    <location>
        <begin position="47"/>
        <end position="201"/>
    </location>
</feature>
<dbReference type="Pfam" id="PF07969">
    <property type="entry name" value="Amidohydro_3"/>
    <property type="match status" value="2"/>
</dbReference>
<dbReference type="InterPro" id="IPR013108">
    <property type="entry name" value="Amidohydro_3"/>
</dbReference>
<dbReference type="Gene3D" id="3.20.20.140">
    <property type="entry name" value="Metal-dependent hydrolases"/>
    <property type="match status" value="1"/>
</dbReference>
<feature type="domain" description="Amidohydrolase 3" evidence="1">
    <location>
        <begin position="426"/>
        <end position="510"/>
    </location>
</feature>
<name>A0ABU5MXJ4_9BACT</name>
<evidence type="ECO:0000313" key="2">
    <source>
        <dbReference type="EMBL" id="MDZ8118945.1"/>
    </source>
</evidence>
<dbReference type="InterPro" id="IPR032466">
    <property type="entry name" value="Metal_Hydrolase"/>
</dbReference>
<gene>
    <name evidence="2" type="ORF">P9H32_09925</name>
</gene>